<feature type="transmembrane region" description="Helical" evidence="1">
    <location>
        <begin position="28"/>
        <end position="52"/>
    </location>
</feature>
<feature type="transmembrane region" description="Helical" evidence="1">
    <location>
        <begin position="203"/>
        <end position="224"/>
    </location>
</feature>
<feature type="transmembrane region" description="Helical" evidence="1">
    <location>
        <begin position="244"/>
        <end position="265"/>
    </location>
</feature>
<dbReference type="EMBL" id="FOPM01000028">
    <property type="protein sequence ID" value="SFH05752.1"/>
    <property type="molecule type" value="Genomic_DNA"/>
</dbReference>
<reference evidence="4" key="1">
    <citation type="submission" date="2016-10" db="EMBL/GenBank/DDBJ databases">
        <authorList>
            <person name="Varghese N."/>
            <person name="Submissions S."/>
        </authorList>
    </citation>
    <scope>NUCLEOTIDE SEQUENCE [LARGE SCALE GENOMIC DNA]</scope>
    <source>
        <strain evidence="4">Gh-105</strain>
    </source>
</reference>
<dbReference type="AlphaFoldDB" id="A0A1I2WX08"/>
<keyword evidence="1" id="KW-0472">Membrane</keyword>
<dbReference type="GO" id="GO:0004175">
    <property type="term" value="F:endopeptidase activity"/>
    <property type="evidence" value="ECO:0007669"/>
    <property type="project" value="UniProtKB-ARBA"/>
</dbReference>
<keyword evidence="4" id="KW-1185">Reference proteome</keyword>
<evidence type="ECO:0000313" key="3">
    <source>
        <dbReference type="EMBL" id="SFH05752.1"/>
    </source>
</evidence>
<sequence length="269" mass="28410">MKPDPRLPPERDGSGTTTRWSASARAGLAVLAMTVRAAFLLGTASLLALLIVRVGADWLDGLDPFSAAGRSPLRPRQFAARSLALDVIRQGILAGLVLVAARRMAGADWRRALALTAPAGSGLPARRLAGLLVAWPLLHIAWVTGTGEAFGAPVARNATLSPTLQIGGIVLWFGNVVVLAPVAEELLMRGLVFARGLRDAGPVLTVATTAVLFCAAHLSGFGLARPVSLLPLALMLGWLRWRTGRLWPCMMLHAWSNLCVVAWMLSPGG</sequence>
<dbReference type="InterPro" id="IPR003675">
    <property type="entry name" value="Rce1/LyrA-like_dom"/>
</dbReference>
<evidence type="ECO:0000313" key="4">
    <source>
        <dbReference type="Proteomes" id="UP000199229"/>
    </source>
</evidence>
<accession>A0A1I2WX08</accession>
<feature type="domain" description="CAAX prenyl protease 2/Lysostaphin resistance protein A-like" evidence="2">
    <location>
        <begin position="169"/>
        <end position="258"/>
    </location>
</feature>
<evidence type="ECO:0000259" key="2">
    <source>
        <dbReference type="Pfam" id="PF02517"/>
    </source>
</evidence>
<dbReference type="RefSeq" id="WP_244528854.1">
    <property type="nucleotide sequence ID" value="NZ_FOPM01000028.1"/>
</dbReference>
<evidence type="ECO:0000256" key="1">
    <source>
        <dbReference type="SAM" id="Phobius"/>
    </source>
</evidence>
<dbReference type="Pfam" id="PF02517">
    <property type="entry name" value="Rce1-like"/>
    <property type="match status" value="1"/>
</dbReference>
<name>A0A1I2WX08_9HYPH</name>
<dbReference type="PANTHER" id="PTHR36435:SF1">
    <property type="entry name" value="CAAX AMINO TERMINAL PROTEASE FAMILY PROTEIN"/>
    <property type="match status" value="1"/>
</dbReference>
<proteinExistence type="predicted"/>
<gene>
    <name evidence="3" type="ORF">SAMN05192565_12828</name>
</gene>
<keyword evidence="1" id="KW-1133">Transmembrane helix</keyword>
<protein>
    <recommendedName>
        <fullName evidence="2">CAAX prenyl protease 2/Lysostaphin resistance protein A-like domain-containing protein</fullName>
    </recommendedName>
</protein>
<dbReference type="InterPro" id="IPR052710">
    <property type="entry name" value="CAAX_protease"/>
</dbReference>
<feature type="transmembrane region" description="Helical" evidence="1">
    <location>
        <begin position="164"/>
        <end position="183"/>
    </location>
</feature>
<dbReference type="STRING" id="582675.SAMN05192565_12828"/>
<organism evidence="3 4">
    <name type="scientific">Methylobacterium gossipiicola</name>
    <dbReference type="NCBI Taxonomy" id="582675"/>
    <lineage>
        <taxon>Bacteria</taxon>
        <taxon>Pseudomonadati</taxon>
        <taxon>Pseudomonadota</taxon>
        <taxon>Alphaproteobacteria</taxon>
        <taxon>Hyphomicrobiales</taxon>
        <taxon>Methylobacteriaceae</taxon>
        <taxon>Methylobacterium</taxon>
    </lineage>
</organism>
<keyword evidence="1" id="KW-0812">Transmembrane</keyword>
<dbReference type="Proteomes" id="UP000199229">
    <property type="component" value="Unassembled WGS sequence"/>
</dbReference>
<dbReference type="PANTHER" id="PTHR36435">
    <property type="entry name" value="SLR1288 PROTEIN"/>
    <property type="match status" value="1"/>
</dbReference>
<dbReference type="GO" id="GO:0080120">
    <property type="term" value="P:CAAX-box protein maturation"/>
    <property type="evidence" value="ECO:0007669"/>
    <property type="project" value="UniProtKB-ARBA"/>
</dbReference>